<dbReference type="EC" id="1.2.1.3" evidence="4"/>
<evidence type="ECO:0000313" key="9">
    <source>
        <dbReference type="Proteomes" id="UP001209878"/>
    </source>
</evidence>
<dbReference type="AlphaFoldDB" id="A0AAD9KUN7"/>
<proteinExistence type="inferred from homology"/>
<evidence type="ECO:0000259" key="7">
    <source>
        <dbReference type="Pfam" id="PF00171"/>
    </source>
</evidence>
<evidence type="ECO:0000256" key="4">
    <source>
        <dbReference type="ARBA" id="ARBA00024226"/>
    </source>
</evidence>
<protein>
    <recommendedName>
        <fullName evidence="4">aldehyde dehydrogenase (NAD(+))</fullName>
        <ecNumber evidence="4">1.2.1.3</ecNumber>
    </recommendedName>
</protein>
<sequence>MFWFDYFCRYYAGWADKDHGKTVPVDGDFFAYTRHEPVGICGQIIPWNFPLLMQAWKLGPALAMGNTVVMKPAEQTPLTALYVAGLAAEVGFPPGVLNVLPGYGPTAGAAIVQNPAVDKVAFTGSTEIGTIVSQEAARQLKRVSMELGGKSPAIVFADADMDAAVANTYFGVFFNGGQCCCAGTRVFVEEQIYDEFVDRCVAKANEQKVGDPFILGQDQGPQVDSDQHEKILQLINVGKKEGAKLCTGGGRKGDRGYYVQPTVFADVQDNMTIARDEIFGPVMSILKFKGLDEVVERANDTIYGLAAGVYTQDIDKAMHLSNSLRAGTIWINSYDIFDAAAPFGGYKASGHGREKGQDGLHEYTEVKTVFIKIPQKNS</sequence>
<organism evidence="8 9">
    <name type="scientific">Ridgeia piscesae</name>
    <name type="common">Tubeworm</name>
    <dbReference type="NCBI Taxonomy" id="27915"/>
    <lineage>
        <taxon>Eukaryota</taxon>
        <taxon>Metazoa</taxon>
        <taxon>Spiralia</taxon>
        <taxon>Lophotrochozoa</taxon>
        <taxon>Annelida</taxon>
        <taxon>Polychaeta</taxon>
        <taxon>Sedentaria</taxon>
        <taxon>Canalipalpata</taxon>
        <taxon>Sabellida</taxon>
        <taxon>Siboglinidae</taxon>
        <taxon>Ridgeia</taxon>
    </lineage>
</organism>
<dbReference type="EMBL" id="JAODUO010000586">
    <property type="protein sequence ID" value="KAK2177650.1"/>
    <property type="molecule type" value="Genomic_DNA"/>
</dbReference>
<feature type="domain" description="Aldehyde dehydrogenase" evidence="7">
    <location>
        <begin position="7"/>
        <end position="369"/>
    </location>
</feature>
<accession>A0AAD9KUN7</accession>
<comment type="similarity">
    <text evidence="1 6">Belongs to the aldehyde dehydrogenase family.</text>
</comment>
<dbReference type="FunFam" id="3.40.605.10:FF:000029">
    <property type="entry name" value="Aldehyde dehydrogenase, mitochondrial"/>
    <property type="match status" value="1"/>
</dbReference>
<dbReference type="InterPro" id="IPR016160">
    <property type="entry name" value="Ald_DH_CS_CYS"/>
</dbReference>
<dbReference type="FunFam" id="3.40.309.10:FF:000001">
    <property type="entry name" value="Mitochondrial aldehyde dehydrogenase 2"/>
    <property type="match status" value="1"/>
</dbReference>
<dbReference type="Proteomes" id="UP001209878">
    <property type="component" value="Unassembled WGS sequence"/>
</dbReference>
<gene>
    <name evidence="8" type="ORF">NP493_587g02048</name>
</gene>
<reference evidence="8" key="1">
    <citation type="journal article" date="2023" name="Mol. Biol. Evol.">
        <title>Third-Generation Sequencing Reveals the Adaptive Role of the Epigenome in Three Deep-Sea Polychaetes.</title>
        <authorList>
            <person name="Perez M."/>
            <person name="Aroh O."/>
            <person name="Sun Y."/>
            <person name="Lan Y."/>
            <person name="Juniper S.K."/>
            <person name="Young C.R."/>
            <person name="Angers B."/>
            <person name="Qian P.Y."/>
        </authorList>
    </citation>
    <scope>NUCLEOTIDE SEQUENCE</scope>
    <source>
        <strain evidence="8">R07B-5</strain>
    </source>
</reference>
<dbReference type="PROSITE" id="PS00687">
    <property type="entry name" value="ALDEHYDE_DEHYDR_GLU"/>
    <property type="match status" value="1"/>
</dbReference>
<dbReference type="SUPFAM" id="SSF53720">
    <property type="entry name" value="ALDH-like"/>
    <property type="match status" value="1"/>
</dbReference>
<dbReference type="Pfam" id="PF00171">
    <property type="entry name" value="Aldedh"/>
    <property type="match status" value="1"/>
</dbReference>
<dbReference type="InterPro" id="IPR016163">
    <property type="entry name" value="Ald_DH_C"/>
</dbReference>
<keyword evidence="3" id="KW-0520">NAD</keyword>
<dbReference type="GO" id="GO:0004029">
    <property type="term" value="F:aldehyde dehydrogenase (NAD+) activity"/>
    <property type="evidence" value="ECO:0007669"/>
    <property type="project" value="UniProtKB-EC"/>
</dbReference>
<evidence type="ECO:0000256" key="2">
    <source>
        <dbReference type="ARBA" id="ARBA00023002"/>
    </source>
</evidence>
<keyword evidence="2 6" id="KW-0560">Oxidoreductase</keyword>
<comment type="caution">
    <text evidence="8">The sequence shown here is derived from an EMBL/GenBank/DDBJ whole genome shotgun (WGS) entry which is preliminary data.</text>
</comment>
<evidence type="ECO:0000256" key="5">
    <source>
        <dbReference type="PROSITE-ProRule" id="PRU10007"/>
    </source>
</evidence>
<dbReference type="FunFam" id="3.40.605.10:FF:000026">
    <property type="entry name" value="Aldehyde dehydrogenase, putative"/>
    <property type="match status" value="1"/>
</dbReference>
<evidence type="ECO:0000313" key="8">
    <source>
        <dbReference type="EMBL" id="KAK2177650.1"/>
    </source>
</evidence>
<dbReference type="Gene3D" id="3.40.309.10">
    <property type="entry name" value="Aldehyde Dehydrogenase, Chain A, domain 2"/>
    <property type="match status" value="1"/>
</dbReference>
<keyword evidence="9" id="KW-1185">Reference proteome</keyword>
<name>A0AAD9KUN7_RIDPI</name>
<dbReference type="InterPro" id="IPR016162">
    <property type="entry name" value="Ald_DH_N"/>
</dbReference>
<dbReference type="Gene3D" id="3.40.605.10">
    <property type="entry name" value="Aldehyde Dehydrogenase, Chain A, domain 1"/>
    <property type="match status" value="1"/>
</dbReference>
<dbReference type="PROSITE" id="PS00070">
    <property type="entry name" value="ALDEHYDE_DEHYDR_CYS"/>
    <property type="match status" value="1"/>
</dbReference>
<dbReference type="InterPro" id="IPR016161">
    <property type="entry name" value="Ald_DH/histidinol_DH"/>
</dbReference>
<dbReference type="InterPro" id="IPR029510">
    <property type="entry name" value="Ald_DH_CS_GLU"/>
</dbReference>
<evidence type="ECO:0000256" key="6">
    <source>
        <dbReference type="RuleBase" id="RU003345"/>
    </source>
</evidence>
<evidence type="ECO:0000256" key="3">
    <source>
        <dbReference type="ARBA" id="ARBA00023027"/>
    </source>
</evidence>
<dbReference type="PANTHER" id="PTHR11699">
    <property type="entry name" value="ALDEHYDE DEHYDROGENASE-RELATED"/>
    <property type="match status" value="1"/>
</dbReference>
<feature type="active site" evidence="5">
    <location>
        <position position="146"/>
    </location>
</feature>
<evidence type="ECO:0000256" key="1">
    <source>
        <dbReference type="ARBA" id="ARBA00009986"/>
    </source>
</evidence>
<dbReference type="InterPro" id="IPR015590">
    <property type="entry name" value="Aldehyde_DH_dom"/>
</dbReference>